<name>A0ABP7IGG4_9ACTN</name>
<organism evidence="1 2">
    <name type="scientific">Sphaerisporangium flaviroseum</name>
    <dbReference type="NCBI Taxonomy" id="509199"/>
    <lineage>
        <taxon>Bacteria</taxon>
        <taxon>Bacillati</taxon>
        <taxon>Actinomycetota</taxon>
        <taxon>Actinomycetes</taxon>
        <taxon>Streptosporangiales</taxon>
        <taxon>Streptosporangiaceae</taxon>
        <taxon>Sphaerisporangium</taxon>
    </lineage>
</organism>
<gene>
    <name evidence="1" type="ORF">GCM10022226_43040</name>
</gene>
<sequence>MEMNEVLARAFACMLVSIDLSDDEDIDPDVATSILEPACALFGQLSEADKRTVAGLLVKEAESEDDPVRREALLNLPETMGLLDEE</sequence>
<accession>A0ABP7IGG4</accession>
<protein>
    <recommendedName>
        <fullName evidence="3">HEAT repeat domain-containing protein</fullName>
    </recommendedName>
</protein>
<comment type="caution">
    <text evidence="1">The sequence shown here is derived from an EMBL/GenBank/DDBJ whole genome shotgun (WGS) entry which is preliminary data.</text>
</comment>
<dbReference type="EMBL" id="BAAAZR010000010">
    <property type="protein sequence ID" value="GAA3817879.1"/>
    <property type="molecule type" value="Genomic_DNA"/>
</dbReference>
<evidence type="ECO:0000313" key="1">
    <source>
        <dbReference type="EMBL" id="GAA3817879.1"/>
    </source>
</evidence>
<reference evidence="2" key="1">
    <citation type="journal article" date="2019" name="Int. J. Syst. Evol. Microbiol.">
        <title>The Global Catalogue of Microorganisms (GCM) 10K type strain sequencing project: providing services to taxonomists for standard genome sequencing and annotation.</title>
        <authorList>
            <consortium name="The Broad Institute Genomics Platform"/>
            <consortium name="The Broad Institute Genome Sequencing Center for Infectious Disease"/>
            <person name="Wu L."/>
            <person name="Ma J."/>
        </authorList>
    </citation>
    <scope>NUCLEOTIDE SEQUENCE [LARGE SCALE GENOMIC DNA]</scope>
    <source>
        <strain evidence="2">JCM 16908</strain>
    </source>
</reference>
<dbReference type="Proteomes" id="UP001500888">
    <property type="component" value="Unassembled WGS sequence"/>
</dbReference>
<evidence type="ECO:0000313" key="2">
    <source>
        <dbReference type="Proteomes" id="UP001500888"/>
    </source>
</evidence>
<keyword evidence="2" id="KW-1185">Reference proteome</keyword>
<proteinExistence type="predicted"/>
<evidence type="ECO:0008006" key="3">
    <source>
        <dbReference type="Google" id="ProtNLM"/>
    </source>
</evidence>
<dbReference type="RefSeq" id="WP_344942876.1">
    <property type="nucleotide sequence ID" value="NZ_BAAAZR010000010.1"/>
</dbReference>